<evidence type="ECO:0000256" key="1">
    <source>
        <dbReference type="SAM" id="Phobius"/>
    </source>
</evidence>
<accession>A0A926IEK7</accession>
<reference evidence="2" key="1">
    <citation type="submission" date="2020-08" db="EMBL/GenBank/DDBJ databases">
        <title>Genome public.</title>
        <authorList>
            <person name="Liu C."/>
            <person name="Sun Q."/>
        </authorList>
    </citation>
    <scope>NUCLEOTIDE SEQUENCE</scope>
    <source>
        <strain evidence="2">NSJ-12</strain>
    </source>
</reference>
<proteinExistence type="predicted"/>
<name>A0A926IEK7_9FIRM</name>
<dbReference type="RefSeq" id="WP_249332772.1">
    <property type="nucleotide sequence ID" value="NZ_JACRSY010000014.1"/>
</dbReference>
<keyword evidence="1" id="KW-1133">Transmembrane helix</keyword>
<dbReference type="Proteomes" id="UP000655830">
    <property type="component" value="Unassembled WGS sequence"/>
</dbReference>
<gene>
    <name evidence="2" type="ORF">H8718_10020</name>
</gene>
<comment type="caution">
    <text evidence="2">The sequence shown here is derived from an EMBL/GenBank/DDBJ whole genome shotgun (WGS) entry which is preliminary data.</text>
</comment>
<organism evidence="2 3">
    <name type="scientific">Zhenhengia yiwuensis</name>
    <dbReference type="NCBI Taxonomy" id="2763666"/>
    <lineage>
        <taxon>Bacteria</taxon>
        <taxon>Bacillati</taxon>
        <taxon>Bacillota</taxon>
        <taxon>Clostridia</taxon>
        <taxon>Lachnospirales</taxon>
        <taxon>Lachnospiraceae</taxon>
        <taxon>Zhenhengia</taxon>
    </lineage>
</organism>
<dbReference type="EMBL" id="JACRSY010000014">
    <property type="protein sequence ID" value="MBC8579863.1"/>
    <property type="molecule type" value="Genomic_DNA"/>
</dbReference>
<feature type="transmembrane region" description="Helical" evidence="1">
    <location>
        <begin position="12"/>
        <end position="35"/>
    </location>
</feature>
<feature type="transmembrane region" description="Helical" evidence="1">
    <location>
        <begin position="47"/>
        <end position="68"/>
    </location>
</feature>
<protein>
    <submittedName>
        <fullName evidence="2">Uncharacterized protein</fullName>
    </submittedName>
</protein>
<evidence type="ECO:0000313" key="3">
    <source>
        <dbReference type="Proteomes" id="UP000655830"/>
    </source>
</evidence>
<keyword evidence="1" id="KW-0812">Transmembrane</keyword>
<keyword evidence="1" id="KW-0472">Membrane</keyword>
<keyword evidence="3" id="KW-1185">Reference proteome</keyword>
<sequence>MKELLLNKKKQFAIYIIACFLPVVDSLIRMGLFGMMFEVLDKKDIILFRWIVILAIGASVLAGGLHIASRLILMD</sequence>
<dbReference type="AlphaFoldDB" id="A0A926IEK7"/>
<evidence type="ECO:0000313" key="2">
    <source>
        <dbReference type="EMBL" id="MBC8579863.1"/>
    </source>
</evidence>